<evidence type="ECO:0000313" key="1">
    <source>
        <dbReference type="EMBL" id="MFC5638396.1"/>
    </source>
</evidence>
<dbReference type="Pfam" id="PF19086">
    <property type="entry name" value="Terpene_syn_C_2"/>
    <property type="match status" value="1"/>
</dbReference>
<proteinExistence type="predicted"/>
<dbReference type="RefSeq" id="WP_381029174.1">
    <property type="nucleotide sequence ID" value="NZ_JBHSNY010000013.1"/>
</dbReference>
<gene>
    <name evidence="1" type="ORF">ACFPZJ_32475</name>
</gene>
<comment type="caution">
    <text evidence="1">The sequence shown here is derived from an EMBL/GenBank/DDBJ whole genome shotgun (WGS) entry which is preliminary data.</text>
</comment>
<protein>
    <submittedName>
        <fullName evidence="1">Uncharacterized protein</fullName>
    </submittedName>
</protein>
<dbReference type="Proteomes" id="UP001596154">
    <property type="component" value="Unassembled WGS sequence"/>
</dbReference>
<evidence type="ECO:0000313" key="2">
    <source>
        <dbReference type="Proteomes" id="UP001596154"/>
    </source>
</evidence>
<dbReference type="Gene3D" id="1.10.600.10">
    <property type="entry name" value="Farnesyl Diphosphate Synthase"/>
    <property type="match status" value="1"/>
</dbReference>
<name>A0ABW0V1K7_9ACTN</name>
<accession>A0ABW0V1K7</accession>
<dbReference type="InterPro" id="IPR008949">
    <property type="entry name" value="Isoprenoid_synthase_dom_sf"/>
</dbReference>
<reference evidence="2" key="1">
    <citation type="journal article" date="2019" name="Int. J. Syst. Evol. Microbiol.">
        <title>The Global Catalogue of Microorganisms (GCM) 10K type strain sequencing project: providing services to taxonomists for standard genome sequencing and annotation.</title>
        <authorList>
            <consortium name="The Broad Institute Genomics Platform"/>
            <consortium name="The Broad Institute Genome Sequencing Center for Infectious Disease"/>
            <person name="Wu L."/>
            <person name="Ma J."/>
        </authorList>
    </citation>
    <scope>NUCLEOTIDE SEQUENCE [LARGE SCALE GENOMIC DNA]</scope>
    <source>
        <strain evidence="2">CGMCC 4.7248</strain>
    </source>
</reference>
<keyword evidence="2" id="KW-1185">Reference proteome</keyword>
<dbReference type="EMBL" id="JBHSNY010000013">
    <property type="protein sequence ID" value="MFC5638396.1"/>
    <property type="molecule type" value="Genomic_DNA"/>
</dbReference>
<organism evidence="1 2">
    <name type="scientific">Streptomyces bullii</name>
    <dbReference type="NCBI Taxonomy" id="349910"/>
    <lineage>
        <taxon>Bacteria</taxon>
        <taxon>Bacillati</taxon>
        <taxon>Actinomycetota</taxon>
        <taxon>Actinomycetes</taxon>
        <taxon>Kitasatosporales</taxon>
        <taxon>Streptomycetaceae</taxon>
        <taxon>Streptomyces</taxon>
    </lineage>
</organism>
<sequence>MNWFSLAFLFDDQFDAGRPGRADRTAKVARELIVTPLRPPGSTPRVVCPITLAWAKVWKHPSDGMSLTWQTGFAATWGRLVPAGDSTTTIFGRQFG</sequence>